<feature type="region of interest" description="Disordered" evidence="1">
    <location>
        <begin position="544"/>
        <end position="617"/>
    </location>
</feature>
<feature type="compositionally biased region" description="Polar residues" evidence="1">
    <location>
        <begin position="363"/>
        <end position="376"/>
    </location>
</feature>
<keyword evidence="2" id="KW-0472">Membrane</keyword>
<reference evidence="4 5" key="1">
    <citation type="journal article" date="2013" name="Genome Biol.">
        <title>Genome of Acanthamoeba castellanii highlights extensive lateral gene transfer and early evolution of tyrosine kinase signaling.</title>
        <authorList>
            <person name="Clarke M."/>
            <person name="Lohan A.J."/>
            <person name="Liu B."/>
            <person name="Lagkouvardos I."/>
            <person name="Roy S."/>
            <person name="Zafar N."/>
            <person name="Bertelli C."/>
            <person name="Schilde C."/>
            <person name="Kianianmomeni A."/>
            <person name="Burglin T.R."/>
            <person name="Frech C."/>
            <person name="Turcotte B."/>
            <person name="Kopec K.O."/>
            <person name="Synnott J.M."/>
            <person name="Choo C."/>
            <person name="Paponov I."/>
            <person name="Finkler A."/>
            <person name="Soon Heng Tan C."/>
            <person name="Hutchins A.P."/>
            <person name="Weinmeier T."/>
            <person name="Rattei T."/>
            <person name="Chu J.S."/>
            <person name="Gimenez G."/>
            <person name="Irimia M."/>
            <person name="Rigden D.J."/>
            <person name="Fitzpatrick D.A."/>
            <person name="Lorenzo-Morales J."/>
            <person name="Bateman A."/>
            <person name="Chiu C.H."/>
            <person name="Tang P."/>
            <person name="Hegemann P."/>
            <person name="Fromm H."/>
            <person name="Raoult D."/>
            <person name="Greub G."/>
            <person name="Miranda-Saavedra D."/>
            <person name="Chen N."/>
            <person name="Nash P."/>
            <person name="Ginger M.L."/>
            <person name="Horn M."/>
            <person name="Schaap P."/>
            <person name="Caler L."/>
            <person name="Loftus B."/>
        </authorList>
    </citation>
    <scope>NUCLEOTIDE SEQUENCE [LARGE SCALE GENOMIC DNA]</scope>
    <source>
        <strain evidence="4 5">Neff</strain>
    </source>
</reference>
<feature type="compositionally biased region" description="Polar residues" evidence="1">
    <location>
        <begin position="1522"/>
        <end position="1536"/>
    </location>
</feature>
<feature type="compositionally biased region" description="Basic residues" evidence="1">
    <location>
        <begin position="264"/>
        <end position="279"/>
    </location>
</feature>
<keyword evidence="5" id="KW-1185">Reference proteome</keyword>
<feature type="region of interest" description="Disordered" evidence="1">
    <location>
        <begin position="45"/>
        <end position="97"/>
    </location>
</feature>
<dbReference type="InterPro" id="IPR038461">
    <property type="entry name" value="Schlafen_AlbA_2_dom_sf"/>
</dbReference>
<dbReference type="RefSeq" id="XP_004336584.1">
    <property type="nucleotide sequence ID" value="XM_004336536.1"/>
</dbReference>
<feature type="compositionally biased region" description="Gly residues" evidence="1">
    <location>
        <begin position="1003"/>
        <end position="1019"/>
    </location>
</feature>
<feature type="compositionally biased region" description="Basic and acidic residues" evidence="1">
    <location>
        <begin position="1569"/>
        <end position="1582"/>
    </location>
</feature>
<protein>
    <submittedName>
        <fullName evidence="4">Divergent AAA domain containing protein</fullName>
    </submittedName>
</protein>
<evidence type="ECO:0000259" key="3">
    <source>
        <dbReference type="Pfam" id="PF04326"/>
    </source>
</evidence>
<feature type="compositionally biased region" description="Basic and acidic residues" evidence="1">
    <location>
        <begin position="1537"/>
        <end position="1549"/>
    </location>
</feature>
<feature type="compositionally biased region" description="Low complexity" evidence="1">
    <location>
        <begin position="971"/>
        <end position="981"/>
    </location>
</feature>
<dbReference type="Pfam" id="PF21240">
    <property type="entry name" value="Nup98_GLEBS"/>
    <property type="match status" value="1"/>
</dbReference>
<feature type="region of interest" description="Disordered" evidence="1">
    <location>
        <begin position="251"/>
        <end position="395"/>
    </location>
</feature>
<feature type="compositionally biased region" description="Low complexity" evidence="1">
    <location>
        <begin position="45"/>
        <end position="61"/>
    </location>
</feature>
<dbReference type="OrthoDB" id="10259112at2759"/>
<dbReference type="KEGG" id="acan:ACA1_078020"/>
<evidence type="ECO:0000256" key="1">
    <source>
        <dbReference type="SAM" id="MobiDB-lite"/>
    </source>
</evidence>
<name>L8GR16_ACACF</name>
<feature type="region of interest" description="Disordered" evidence="1">
    <location>
        <begin position="1176"/>
        <end position="1204"/>
    </location>
</feature>
<feature type="compositionally biased region" description="Acidic residues" evidence="1">
    <location>
        <begin position="1332"/>
        <end position="1343"/>
    </location>
</feature>
<evidence type="ECO:0000256" key="2">
    <source>
        <dbReference type="SAM" id="Phobius"/>
    </source>
</evidence>
<feature type="region of interest" description="Disordered" evidence="1">
    <location>
        <begin position="1404"/>
        <end position="1450"/>
    </location>
</feature>
<keyword evidence="2" id="KW-1133">Transmembrane helix</keyword>
<feature type="compositionally biased region" description="Low complexity" evidence="1">
    <location>
        <begin position="1404"/>
        <end position="1447"/>
    </location>
</feature>
<dbReference type="Pfam" id="PF04326">
    <property type="entry name" value="SLFN_AlbA_2"/>
    <property type="match status" value="1"/>
</dbReference>
<keyword evidence="2" id="KW-0812">Transmembrane</keyword>
<dbReference type="GeneID" id="14915140"/>
<dbReference type="InterPro" id="IPR029684">
    <property type="entry name" value="Schlafen"/>
</dbReference>
<sequence length="1629" mass="171192">MEDAQGVMRGGCRECSCRRYVLPMVNRCDYCNHLPIAHQELQPAPVAAPSSSSSTKLATSPRTKHLFQQQAPPSPAQQVSKPHRNGGNTSSSSLASDPLESASTAAAAASLLAYVEAQLHKRNGTTPSLLPPQDPPPAAATVLASQSSVDELLALLPFRYIFFYDFFWYFSCTYIFASVGVVIDHTGYARCQRGTRASSSALAAAAEANGVDCTAAPAVSAAVRRKKPAITAAAVVAAATKAVTVAATPATPAAAAADGQLTAKKNRARKRGARARSRSKVGGGLELPHGTDASSSTNSNGHPGDEEDDEAEAEAAFDDDHERDELDAEYADEPSGLASTSDHHQQQQPQPHEAHSIPDEAAQSATTAMTGGQQQPEPFVRRNTGGRRRPQQEKVEELIPLSFLTNALFTPPPPQPQPSADVPAPVETKRVKGVGTGDPKFSITITKCVNKTLMFHTISAMPEYCGKSFEELRWEDYQLGNRGTQTRPSLFSLIDTSSPPYPLPSPATAVAFDRAPSPPPASLLPRSLQGFFDSAVAATDADADAQPPLDLLPPPPMPVACAGHSARDEADADGGEEEERIIYRTPSKTLLDDKPASAPSPLVLTSSTSAPPAPHKEVDAAQLAPGSRLRARNAANRTRVTRLYEELYELVEQLGRQVAAAGDDGDTTTPAPLFEADALLHRIHAATRDYAFAPTAPAASLFTSGTPLSPPLFALPPPPHSPYSPLASASAAAAAAMGAPSPAPSPSPGFSALSPAPSAPVYTAFPPPASSPFALRSFPVPMDLSYFKRYYIKGSYVPFLEDFAHEFKDVARNKKEHYFAIINHPKLEANLSAFLNSRDGGTLYFGIHDSGQVIGVSITRDQLDSLKNMIWAKMETFNPVPDPHLYRIEIVPVCNARATALIKDLYVVEIHITGGTRLYFNREDRAWVRRDAGNHCLKSGAEVRDFIEQRGKERRQERRGEKRRSDHHDSPASSSSSSSTSMDTNLDDGGGLTMRPLTPRAHSGGGSGIRGTLESGGVGAATTTTPGPASSASAALQPSPVPLLFPLRRPVHRDGRVAPVWLKTWSGTGPADGSQQATAAEAANPGDRRAAGEVTATASKKPKRATTPDNAVVDAVISNAEADATATICRHDGERGGEADHGRAAAAPDTAEEMTAAAPVGDEGLLDHRPVGVTNVETTDKREEVAKEENEVRSHTAQEAENCEQKMRDLEADLARLSADTSELVSLSWIPTPEAAATSAAAASSDETTTHAASPDFLKEATAPASELKERPASPAAAVGDDATAANINTEDGTDADVALAAGGDVPSAAALVVVDDNDHQGQSGQRKTDAVAEEEDPDGDGEVEVKADEAILAFGPTLGVTSDGMRGASTAPPAATGALPPFSFADFSSSFFSSFSLPSSLYSPSPSTYSPAPLSATNTTAAPTSLSSSSSPPSSPSPSASPALRSSTKRSLAAFLPSVGAKAGRMASPSLLPLPAAAAPLDATPTPGVDRGSTATATAAAADSEEKKVGKNRRKKEQRMLKSNGNRPAISTANTDEVRPTKTDHADGSADESESEGKTEENETETEKEEKEKTMEAELEKLERELEADRRQFVAQFASCFADLAIGGASREADADDEAKADGVATSS</sequence>
<dbReference type="PANTHER" id="PTHR12155:SF41">
    <property type="entry name" value="SCHLAFEN ALBA-2 DOMAIN-CONTAINING PROTEIN"/>
    <property type="match status" value="1"/>
</dbReference>
<feature type="region of interest" description="Disordered" evidence="1">
    <location>
        <begin position="947"/>
        <end position="1036"/>
    </location>
</feature>
<dbReference type="EMBL" id="KB008051">
    <property type="protein sequence ID" value="ELR14571.1"/>
    <property type="molecule type" value="Genomic_DNA"/>
</dbReference>
<feature type="domain" description="Schlafen AlbA-2" evidence="3">
    <location>
        <begin position="802"/>
        <end position="935"/>
    </location>
</feature>
<accession>L8GR16</accession>
<dbReference type="Proteomes" id="UP000011083">
    <property type="component" value="Unassembled WGS sequence"/>
</dbReference>
<feature type="compositionally biased region" description="Basic and acidic residues" evidence="1">
    <location>
        <begin position="1132"/>
        <end position="1143"/>
    </location>
</feature>
<dbReference type="InterPro" id="IPR007421">
    <property type="entry name" value="Schlafen_AlbA_2_dom"/>
</dbReference>
<dbReference type="Gene3D" id="3.30.950.30">
    <property type="entry name" value="Schlafen, AAA domain"/>
    <property type="match status" value="1"/>
</dbReference>
<feature type="compositionally biased region" description="Low complexity" evidence="1">
    <location>
        <begin position="1020"/>
        <end position="1036"/>
    </location>
</feature>
<feature type="compositionally biased region" description="Basic and acidic residues" evidence="1">
    <location>
        <begin position="947"/>
        <end position="970"/>
    </location>
</feature>
<feature type="compositionally biased region" description="Polar residues" evidence="1">
    <location>
        <begin position="292"/>
        <end position="301"/>
    </location>
</feature>
<feature type="region of interest" description="Disordered" evidence="1">
    <location>
        <begin position="1132"/>
        <end position="1155"/>
    </location>
</feature>
<feature type="compositionally biased region" description="Acidic residues" evidence="1">
    <location>
        <begin position="570"/>
        <end position="579"/>
    </location>
</feature>
<feature type="region of interest" description="Disordered" evidence="1">
    <location>
        <begin position="1067"/>
        <end position="1108"/>
    </location>
</feature>
<feature type="region of interest" description="Disordered" evidence="1">
    <location>
        <begin position="1478"/>
        <end position="1582"/>
    </location>
</feature>
<feature type="compositionally biased region" description="Basic and acidic residues" evidence="1">
    <location>
        <begin position="1178"/>
        <end position="1204"/>
    </location>
</feature>
<dbReference type="PANTHER" id="PTHR12155">
    <property type="entry name" value="SCHLAFEN"/>
    <property type="match status" value="1"/>
</dbReference>
<organism evidence="4 5">
    <name type="scientific">Acanthamoeba castellanii (strain ATCC 30010 / Neff)</name>
    <dbReference type="NCBI Taxonomy" id="1257118"/>
    <lineage>
        <taxon>Eukaryota</taxon>
        <taxon>Amoebozoa</taxon>
        <taxon>Discosea</taxon>
        <taxon>Longamoebia</taxon>
        <taxon>Centramoebida</taxon>
        <taxon>Acanthamoebidae</taxon>
        <taxon>Acanthamoeba</taxon>
    </lineage>
</organism>
<feature type="region of interest" description="Disordered" evidence="1">
    <location>
        <begin position="1318"/>
        <end position="1343"/>
    </location>
</feature>
<proteinExistence type="predicted"/>
<feature type="compositionally biased region" description="Acidic residues" evidence="1">
    <location>
        <begin position="305"/>
        <end position="317"/>
    </location>
</feature>
<feature type="compositionally biased region" description="Low complexity" evidence="1">
    <location>
        <begin position="1478"/>
        <end position="1488"/>
    </location>
</feature>
<evidence type="ECO:0000313" key="4">
    <source>
        <dbReference type="EMBL" id="ELR14571.1"/>
    </source>
</evidence>
<dbReference type="Gene3D" id="1.10.10.2360">
    <property type="match status" value="1"/>
</dbReference>
<dbReference type="VEuPathDB" id="AmoebaDB:ACA1_078020"/>
<gene>
    <name evidence="4" type="ORF">ACA1_078020</name>
</gene>
<feature type="transmembrane region" description="Helical" evidence="2">
    <location>
        <begin position="161"/>
        <end position="183"/>
    </location>
</feature>
<evidence type="ECO:0000313" key="5">
    <source>
        <dbReference type="Proteomes" id="UP000011083"/>
    </source>
</evidence>